<name>A0A3N0C569_9MICC</name>
<feature type="transmembrane region" description="Helical" evidence="8">
    <location>
        <begin position="93"/>
        <end position="114"/>
    </location>
</feature>
<keyword evidence="10" id="KW-1185">Reference proteome</keyword>
<evidence type="ECO:0000256" key="5">
    <source>
        <dbReference type="ARBA" id="ARBA00022989"/>
    </source>
</evidence>
<evidence type="ECO:0000256" key="2">
    <source>
        <dbReference type="ARBA" id="ARBA00022475"/>
    </source>
</evidence>
<comment type="subcellular location">
    <subcellularLocation>
        <location evidence="1">Cell membrane</location>
        <topology evidence="1">Multi-pass membrane protein</topology>
    </subcellularLocation>
</comment>
<feature type="transmembrane region" description="Helical" evidence="8">
    <location>
        <begin position="154"/>
        <end position="175"/>
    </location>
</feature>
<dbReference type="GO" id="GO:0016758">
    <property type="term" value="F:hexosyltransferase activity"/>
    <property type="evidence" value="ECO:0007669"/>
    <property type="project" value="InterPro"/>
</dbReference>
<protein>
    <submittedName>
        <fullName evidence="9">DUF2029 domain-containing protein</fullName>
    </submittedName>
</protein>
<dbReference type="GO" id="GO:0005886">
    <property type="term" value="C:plasma membrane"/>
    <property type="evidence" value="ECO:0007669"/>
    <property type="project" value="UniProtKB-SubCell"/>
</dbReference>
<proteinExistence type="inferred from homology"/>
<keyword evidence="3" id="KW-0808">Transferase</keyword>
<accession>A0A3N0C569</accession>
<evidence type="ECO:0000256" key="7">
    <source>
        <dbReference type="ARBA" id="ARBA00024033"/>
    </source>
</evidence>
<evidence type="ECO:0000256" key="8">
    <source>
        <dbReference type="SAM" id="Phobius"/>
    </source>
</evidence>
<dbReference type="EMBL" id="RBED01000072">
    <property type="protein sequence ID" value="RNL57559.1"/>
    <property type="molecule type" value="Genomic_DNA"/>
</dbReference>
<dbReference type="OrthoDB" id="3785315at2"/>
<sequence length="299" mass="33124">MTKYADPFADMTWFASKYPSAAKLALFLFWGLALFTAGRTVGAVLENDIFGQDTHAYWLAAQSELTYERAPGQRDAYLYSPIFLTVIRPFALLPWPLFQTFWICLEAAVLLWLLRPLKFRWAAPYFLISLPELAVGNIYLLLAGAAVLGMQKPVAWSFPILTKVTVGIGLAWFAVRGEWRRLLQGLGGLALIVGVSYAFEPAAWNAWFRFLLEHREGTPDSQISFYVRCAIAVVLVVVGARKQWPSLIAPAMLLASPVLVGPIPYMMLAAVPRLARLSPCTVMVPGESAADPQSAVQQK</sequence>
<keyword evidence="5 8" id="KW-1133">Transmembrane helix</keyword>
<keyword evidence="6 8" id="KW-0472">Membrane</keyword>
<evidence type="ECO:0000256" key="6">
    <source>
        <dbReference type="ARBA" id="ARBA00023136"/>
    </source>
</evidence>
<organism evidence="9 10">
    <name type="scientific">Arthrobacter oryzae</name>
    <dbReference type="NCBI Taxonomy" id="409290"/>
    <lineage>
        <taxon>Bacteria</taxon>
        <taxon>Bacillati</taxon>
        <taxon>Actinomycetota</taxon>
        <taxon>Actinomycetes</taxon>
        <taxon>Micrococcales</taxon>
        <taxon>Micrococcaceae</taxon>
        <taxon>Arthrobacter</taxon>
    </lineage>
</organism>
<comment type="caution">
    <text evidence="9">The sequence shown here is derived from an EMBL/GenBank/DDBJ whole genome shotgun (WGS) entry which is preliminary data.</text>
</comment>
<gene>
    <name evidence="9" type="ORF">D7003_05620</name>
</gene>
<feature type="transmembrane region" description="Helical" evidence="8">
    <location>
        <begin position="126"/>
        <end position="148"/>
    </location>
</feature>
<evidence type="ECO:0000313" key="9">
    <source>
        <dbReference type="EMBL" id="RNL57559.1"/>
    </source>
</evidence>
<keyword evidence="2" id="KW-1003">Cell membrane</keyword>
<feature type="transmembrane region" description="Helical" evidence="8">
    <location>
        <begin position="223"/>
        <end position="240"/>
    </location>
</feature>
<dbReference type="AlphaFoldDB" id="A0A3N0C569"/>
<feature type="transmembrane region" description="Helical" evidence="8">
    <location>
        <begin position="247"/>
        <end position="268"/>
    </location>
</feature>
<comment type="similarity">
    <text evidence="7">Belongs to the glycosyltransferase 87 family.</text>
</comment>
<evidence type="ECO:0000256" key="3">
    <source>
        <dbReference type="ARBA" id="ARBA00022679"/>
    </source>
</evidence>
<dbReference type="Pfam" id="PF09594">
    <property type="entry name" value="GT87"/>
    <property type="match status" value="1"/>
</dbReference>
<evidence type="ECO:0000313" key="10">
    <source>
        <dbReference type="Proteomes" id="UP000273807"/>
    </source>
</evidence>
<dbReference type="RefSeq" id="WP_123254493.1">
    <property type="nucleotide sequence ID" value="NZ_RBED01000072.1"/>
</dbReference>
<reference evidence="9 10" key="1">
    <citation type="submission" date="2018-10" db="EMBL/GenBank/DDBJ databases">
        <title>Genome sequencing of Arthrobacter oryzae TNB02.</title>
        <authorList>
            <person name="Cho Y.-J."/>
            <person name="Cho A."/>
            <person name="Kim O.-S."/>
        </authorList>
    </citation>
    <scope>NUCLEOTIDE SEQUENCE [LARGE SCALE GENOMIC DNA]</scope>
    <source>
        <strain evidence="9 10">TNB02</strain>
    </source>
</reference>
<dbReference type="InterPro" id="IPR018584">
    <property type="entry name" value="GT87"/>
</dbReference>
<evidence type="ECO:0000256" key="1">
    <source>
        <dbReference type="ARBA" id="ARBA00004651"/>
    </source>
</evidence>
<evidence type="ECO:0000256" key="4">
    <source>
        <dbReference type="ARBA" id="ARBA00022692"/>
    </source>
</evidence>
<feature type="transmembrane region" description="Helical" evidence="8">
    <location>
        <begin position="182"/>
        <end position="203"/>
    </location>
</feature>
<keyword evidence="4 8" id="KW-0812">Transmembrane</keyword>
<dbReference type="Proteomes" id="UP000273807">
    <property type="component" value="Unassembled WGS sequence"/>
</dbReference>